<sequence>MPPTKRQKTEKDNVREEPGEDVPDPEDEEASSSGSEQADSEGGSSPDTDDGIAEGMRSKSRKTQKRKRRATDATSFGSALQSLLSTNAPSALPLSLKPSIARQRNDEKLEAKGKKIIQVERKEKEEKGRVKDVIGGWGGESERALRKVAQRGVVKLFNVIQQSQATGAAAEEGLKAQRGSGKPTLPAPSLAKDKTRGGKLKPNALGQGKNSVVGEDDFLNSIRSGGVVSKA</sequence>
<proteinExistence type="predicted"/>
<accession>A0ACB8UKF7</accession>
<dbReference type="Proteomes" id="UP001055072">
    <property type="component" value="Unassembled WGS sequence"/>
</dbReference>
<comment type="caution">
    <text evidence="1">The sequence shown here is derived from an EMBL/GenBank/DDBJ whole genome shotgun (WGS) entry which is preliminary data.</text>
</comment>
<dbReference type="EMBL" id="MU274900">
    <property type="protein sequence ID" value="KAI0094927.1"/>
    <property type="molecule type" value="Genomic_DNA"/>
</dbReference>
<protein>
    <submittedName>
        <fullName evidence="1">Rrp15p-domain-containing protein</fullName>
    </submittedName>
</protein>
<keyword evidence="2" id="KW-1185">Reference proteome</keyword>
<name>A0ACB8UKF7_9APHY</name>
<evidence type="ECO:0000313" key="1">
    <source>
        <dbReference type="EMBL" id="KAI0094927.1"/>
    </source>
</evidence>
<gene>
    <name evidence="1" type="ORF">BDY19DRAFT_879249</name>
</gene>
<reference evidence="1" key="1">
    <citation type="journal article" date="2021" name="Environ. Microbiol.">
        <title>Gene family expansions and transcriptome signatures uncover fungal adaptations to wood decay.</title>
        <authorList>
            <person name="Hage H."/>
            <person name="Miyauchi S."/>
            <person name="Viragh M."/>
            <person name="Drula E."/>
            <person name="Min B."/>
            <person name="Chaduli D."/>
            <person name="Navarro D."/>
            <person name="Favel A."/>
            <person name="Norest M."/>
            <person name="Lesage-Meessen L."/>
            <person name="Balint B."/>
            <person name="Merenyi Z."/>
            <person name="de Eugenio L."/>
            <person name="Morin E."/>
            <person name="Martinez A.T."/>
            <person name="Baldrian P."/>
            <person name="Stursova M."/>
            <person name="Martinez M.J."/>
            <person name="Novotny C."/>
            <person name="Magnuson J.K."/>
            <person name="Spatafora J.W."/>
            <person name="Maurice S."/>
            <person name="Pangilinan J."/>
            <person name="Andreopoulos W."/>
            <person name="LaButti K."/>
            <person name="Hundley H."/>
            <person name="Na H."/>
            <person name="Kuo A."/>
            <person name="Barry K."/>
            <person name="Lipzen A."/>
            <person name="Henrissat B."/>
            <person name="Riley R."/>
            <person name="Ahrendt S."/>
            <person name="Nagy L.G."/>
            <person name="Grigoriev I.V."/>
            <person name="Martin F."/>
            <person name="Rosso M.N."/>
        </authorList>
    </citation>
    <scope>NUCLEOTIDE SEQUENCE</scope>
    <source>
        <strain evidence="1">CBS 384.51</strain>
    </source>
</reference>
<evidence type="ECO:0000313" key="2">
    <source>
        <dbReference type="Proteomes" id="UP001055072"/>
    </source>
</evidence>
<organism evidence="1 2">
    <name type="scientific">Irpex rosettiformis</name>
    <dbReference type="NCBI Taxonomy" id="378272"/>
    <lineage>
        <taxon>Eukaryota</taxon>
        <taxon>Fungi</taxon>
        <taxon>Dikarya</taxon>
        <taxon>Basidiomycota</taxon>
        <taxon>Agaricomycotina</taxon>
        <taxon>Agaricomycetes</taxon>
        <taxon>Polyporales</taxon>
        <taxon>Irpicaceae</taxon>
        <taxon>Irpex</taxon>
    </lineage>
</organism>